<dbReference type="OMA" id="ECNLYLR"/>
<reference evidence="2" key="1">
    <citation type="submission" date="2025-08" db="UniProtKB">
        <authorList>
            <consortium name="RefSeq"/>
        </authorList>
    </citation>
    <scope>IDENTIFICATION</scope>
</reference>
<dbReference type="eggNOG" id="ENOG502QSXW">
    <property type="taxonomic scope" value="Eukaryota"/>
</dbReference>
<dbReference type="KEGG" id="nnu:104598460"/>
<dbReference type="InterPro" id="IPR024129">
    <property type="entry name" value="Sphingomy_SMPD4"/>
</dbReference>
<dbReference type="Proteomes" id="UP000189703">
    <property type="component" value="Unplaced"/>
</dbReference>
<evidence type="ECO:0000313" key="2">
    <source>
        <dbReference type="RefSeq" id="XP_010258835.1"/>
    </source>
</evidence>
<dbReference type="PANTHER" id="PTHR31801">
    <property type="entry name" value="ALTERED INHERITANCE OF MITOCHONDRIA PROTEIN 24, MITOCHONDRIAL"/>
    <property type="match status" value="1"/>
</dbReference>
<organism evidence="1 2">
    <name type="scientific">Nelumbo nucifera</name>
    <name type="common">Sacred lotus</name>
    <dbReference type="NCBI Taxonomy" id="4432"/>
    <lineage>
        <taxon>Eukaryota</taxon>
        <taxon>Viridiplantae</taxon>
        <taxon>Streptophyta</taxon>
        <taxon>Embryophyta</taxon>
        <taxon>Tracheophyta</taxon>
        <taxon>Spermatophyta</taxon>
        <taxon>Magnoliopsida</taxon>
        <taxon>Proteales</taxon>
        <taxon>Nelumbonaceae</taxon>
        <taxon>Nelumbo</taxon>
    </lineage>
</organism>
<dbReference type="AlphaFoldDB" id="A0A1U8A250"/>
<protein>
    <submittedName>
        <fullName evidence="2">Uncharacterized protein LOC104598460 isoform X1</fullName>
    </submittedName>
</protein>
<dbReference type="Pfam" id="PF14724">
    <property type="entry name" value="mit_SMPDase"/>
    <property type="match status" value="1"/>
</dbReference>
<dbReference type="GeneID" id="104598460"/>
<dbReference type="FunCoup" id="A0A1U8A250">
    <property type="interactions" value="455"/>
</dbReference>
<evidence type="ECO:0000313" key="1">
    <source>
        <dbReference type="Proteomes" id="UP000189703"/>
    </source>
</evidence>
<dbReference type="STRING" id="4432.A0A1U8A250"/>
<name>A0A1U8A250_NELNU</name>
<dbReference type="GO" id="GO:0050290">
    <property type="term" value="F:sphingomyelin phosphodiesterase D activity"/>
    <property type="evidence" value="ECO:0007669"/>
    <property type="project" value="InterPro"/>
</dbReference>
<gene>
    <name evidence="2" type="primary">LOC104598460</name>
</gene>
<dbReference type="PANTHER" id="PTHR31801:SF1">
    <property type="entry name" value="SPHINGOMYELIN PHOSPHODIESTERASE"/>
    <property type="match status" value="1"/>
</dbReference>
<dbReference type="OrthoDB" id="10251508at2759"/>
<sequence>MIPHPYVMDSQNKAQELASMILDASSPANISASCTAIETFLQKYNADQSRSFFSIAFPALICKIFGFDESSSQKSPSSSNGWIDQVQASNNSELAGRIFNLLSPHGVLISSISAVDRHSLVKYVFPFERLPEWAKFMLQNGRDCGVLSDLCPLFKGRIKEGPVKGIYQVQLNVFEYYMFWFAYYPVCKGNSENSNAVVVTKSRRFRIENWTSSLPVLGGANRGLGQKSECGLYIRLLYAYLRVFVPNYGSNSNQPYRSSLLNYSSGYDGSIASQAEFLVYTLINFWLVDNDFSPLPVSVCQSFGLSFPFRAVLGETPPASGLGEVVKFFLKYLMKSLVAPGEGSDSVEYSGSPHWRNSGSFDAVNSRVAVSSLSSGSSVGSWNSLIQRPLYRFILRTFLFFPIESSVKNVSQVYDLWISYLEPWKLSMEDFVELDALVDQPIETSKNGNAESPVQRDAIKDTCQSAAGYSLPWKSYVVSNYLFYSSLVMHFLGFAHKFLHTDVETITQMVLKVLTILTSSRELLDLVKKVDAAFHSKPSGSPSLILDGLYKYVPSIREQLQDWEDGLCESDADGSFLHENWNKDLRLFNGGEDGGHQLLQLLILRAESEIQGTCGDNVANNLQTVGSLKAQMCCLFGGSVGDSRSFTPDIRQGQHQRDEIFKPRRIGNQPLPAVKYKGDWMKRPISDGEVAWLARLLVRLSDWLNESLELNHEESSHEEVPSLSYVEVSNDEPVKVGGGKDALRMVLSCVAAWLVMVGSAVLRFMKIHGLRVNLRMLASKKVVMVFLVSFVFGVLKKAFACIHNPGVVWHL</sequence>
<accession>A0A1U8A250</accession>
<dbReference type="RefSeq" id="XP_010258835.1">
    <property type="nucleotide sequence ID" value="XM_010260533.2"/>
</dbReference>
<proteinExistence type="predicted"/>
<keyword evidence="1" id="KW-1185">Reference proteome</keyword>